<dbReference type="Proteomes" id="UP001207337">
    <property type="component" value="Unassembled WGS sequence"/>
</dbReference>
<protein>
    <submittedName>
        <fullName evidence="4">Glycosyltransferase family 4 protein</fullName>
    </submittedName>
</protein>
<dbReference type="Pfam" id="PF13439">
    <property type="entry name" value="Glyco_transf_4"/>
    <property type="match status" value="1"/>
</dbReference>
<accession>A0ABT3PXM5</accession>
<evidence type="ECO:0000313" key="4">
    <source>
        <dbReference type="EMBL" id="MCW9712613.1"/>
    </source>
</evidence>
<dbReference type="EMBL" id="JAJNDC010000001">
    <property type="protein sequence ID" value="MCW9712613.1"/>
    <property type="molecule type" value="Genomic_DNA"/>
</dbReference>
<evidence type="ECO:0000259" key="2">
    <source>
        <dbReference type="Pfam" id="PF00534"/>
    </source>
</evidence>
<dbReference type="SUPFAM" id="SSF53756">
    <property type="entry name" value="UDP-Glycosyltransferase/glycogen phosphorylase"/>
    <property type="match status" value="1"/>
</dbReference>
<keyword evidence="5" id="KW-1185">Reference proteome</keyword>
<name>A0ABT3PXM5_9BACT</name>
<dbReference type="CDD" id="cd03809">
    <property type="entry name" value="GT4_MtfB-like"/>
    <property type="match status" value="1"/>
</dbReference>
<keyword evidence="1" id="KW-0808">Transferase</keyword>
<dbReference type="Gene3D" id="3.40.50.2000">
    <property type="entry name" value="Glycogen Phosphorylase B"/>
    <property type="match status" value="2"/>
</dbReference>
<dbReference type="RefSeq" id="WP_265788705.1">
    <property type="nucleotide sequence ID" value="NZ_BAABRS010000001.1"/>
</dbReference>
<dbReference type="InterPro" id="IPR001296">
    <property type="entry name" value="Glyco_trans_1"/>
</dbReference>
<dbReference type="InterPro" id="IPR028098">
    <property type="entry name" value="Glyco_trans_4-like_N"/>
</dbReference>
<dbReference type="PANTHER" id="PTHR46401:SF2">
    <property type="entry name" value="GLYCOSYLTRANSFERASE WBBK-RELATED"/>
    <property type="match status" value="1"/>
</dbReference>
<proteinExistence type="predicted"/>
<sequence>MSNIVINGHFKAQQATGVQRYAREIIKEFDKKGWGYRYAEPPQKLISDKLRQLWMQGGMPFQLSGDELLWSPTNIGPVFCRNQVLTLHDISDQLHAEWFDAQYAGWRSVVLPPLLKRVKGIITVSEYSKQTIIEQFPSTWDKIEVIYNGVRTDHFYLRPEKEINAVKRKYNLQKPYVITVGSRDPRKNINGLIAAWNQLPERIRNEMELVIAGGEASKFAFQMEEEVDDSVRFLGYVPYEELPALYSGAIVFAFPSHFEGFGLPVLEAMACRTPVVTSNTTSLKELAEGYALTVNPREPSEIASAIHKLLDSAAERKQLTEKAYHYAQEFQWSRTAEKTRQYLIQRGLE</sequence>
<evidence type="ECO:0000256" key="1">
    <source>
        <dbReference type="ARBA" id="ARBA00022679"/>
    </source>
</evidence>
<reference evidence="4 5" key="1">
    <citation type="submission" date="2021-11" db="EMBL/GenBank/DDBJ databases">
        <title>Aliifidinibius sp. nov., a new bacterium isolated from saline soil.</title>
        <authorList>
            <person name="Galisteo C."/>
            <person name="De La Haba R."/>
            <person name="Sanchez-Porro C."/>
            <person name="Ventosa A."/>
        </authorList>
    </citation>
    <scope>NUCLEOTIDE SEQUENCE [LARGE SCALE GENOMIC DNA]</scope>
    <source>
        <strain evidence="4 5">KACC 190600</strain>
    </source>
</reference>
<dbReference type="Pfam" id="PF00534">
    <property type="entry name" value="Glycos_transf_1"/>
    <property type="match status" value="1"/>
</dbReference>
<feature type="domain" description="Glycosyltransferase subfamily 4-like N-terminal" evidence="3">
    <location>
        <begin position="83"/>
        <end position="153"/>
    </location>
</feature>
<feature type="domain" description="Glycosyl transferase family 1" evidence="2">
    <location>
        <begin position="165"/>
        <end position="325"/>
    </location>
</feature>
<gene>
    <name evidence="4" type="ORF">LQ318_06830</name>
</gene>
<dbReference type="PANTHER" id="PTHR46401">
    <property type="entry name" value="GLYCOSYLTRANSFERASE WBBK-RELATED"/>
    <property type="match status" value="1"/>
</dbReference>
<evidence type="ECO:0000259" key="3">
    <source>
        <dbReference type="Pfam" id="PF13439"/>
    </source>
</evidence>
<organism evidence="4 5">
    <name type="scientific">Fodinibius salicampi</name>
    <dbReference type="NCBI Taxonomy" id="1920655"/>
    <lineage>
        <taxon>Bacteria</taxon>
        <taxon>Pseudomonadati</taxon>
        <taxon>Balneolota</taxon>
        <taxon>Balneolia</taxon>
        <taxon>Balneolales</taxon>
        <taxon>Balneolaceae</taxon>
        <taxon>Fodinibius</taxon>
    </lineage>
</organism>
<comment type="caution">
    <text evidence="4">The sequence shown here is derived from an EMBL/GenBank/DDBJ whole genome shotgun (WGS) entry which is preliminary data.</text>
</comment>
<evidence type="ECO:0000313" key="5">
    <source>
        <dbReference type="Proteomes" id="UP001207337"/>
    </source>
</evidence>